<accession>A0A0C3M3F7</accession>
<dbReference type="Proteomes" id="UP000054248">
    <property type="component" value="Unassembled WGS sequence"/>
</dbReference>
<feature type="region of interest" description="Disordered" evidence="1">
    <location>
        <begin position="1"/>
        <end position="36"/>
    </location>
</feature>
<keyword evidence="3" id="KW-1185">Reference proteome</keyword>
<gene>
    <name evidence="2" type="ORF">M407DRAFT_243085</name>
</gene>
<reference evidence="3" key="2">
    <citation type="submission" date="2015-01" db="EMBL/GenBank/DDBJ databases">
        <title>Evolutionary Origins and Diversification of the Mycorrhizal Mutualists.</title>
        <authorList>
            <consortium name="DOE Joint Genome Institute"/>
            <consortium name="Mycorrhizal Genomics Consortium"/>
            <person name="Kohler A."/>
            <person name="Kuo A."/>
            <person name="Nagy L.G."/>
            <person name="Floudas D."/>
            <person name="Copeland A."/>
            <person name="Barry K.W."/>
            <person name="Cichocki N."/>
            <person name="Veneault-Fourrey C."/>
            <person name="LaButti K."/>
            <person name="Lindquist E.A."/>
            <person name="Lipzen A."/>
            <person name="Lundell T."/>
            <person name="Morin E."/>
            <person name="Murat C."/>
            <person name="Riley R."/>
            <person name="Ohm R."/>
            <person name="Sun H."/>
            <person name="Tunlid A."/>
            <person name="Henrissat B."/>
            <person name="Grigoriev I.V."/>
            <person name="Hibbett D.S."/>
            <person name="Martin F."/>
        </authorList>
    </citation>
    <scope>NUCLEOTIDE SEQUENCE [LARGE SCALE GENOMIC DNA]</scope>
    <source>
        <strain evidence="3">MUT 4182</strain>
    </source>
</reference>
<dbReference type="OrthoDB" id="2626014at2759"/>
<feature type="compositionally biased region" description="Pro residues" evidence="1">
    <location>
        <begin position="27"/>
        <end position="36"/>
    </location>
</feature>
<protein>
    <submittedName>
        <fullName evidence="2">Uncharacterized protein</fullName>
    </submittedName>
</protein>
<dbReference type="HOGENOM" id="CLU_132809_0_0_1"/>
<name>A0A0C3M3F7_9AGAM</name>
<organism evidence="2 3">
    <name type="scientific">Tulasnella calospora MUT 4182</name>
    <dbReference type="NCBI Taxonomy" id="1051891"/>
    <lineage>
        <taxon>Eukaryota</taxon>
        <taxon>Fungi</taxon>
        <taxon>Dikarya</taxon>
        <taxon>Basidiomycota</taxon>
        <taxon>Agaricomycotina</taxon>
        <taxon>Agaricomycetes</taxon>
        <taxon>Cantharellales</taxon>
        <taxon>Tulasnellaceae</taxon>
        <taxon>Tulasnella</taxon>
    </lineage>
</organism>
<evidence type="ECO:0000313" key="3">
    <source>
        <dbReference type="Proteomes" id="UP000054248"/>
    </source>
</evidence>
<sequence>MTSKTPNGAINWPSSSGAPAVAVEPPLEQPLPPFEPTPEMIDFNEELTNALRACASTLYDRYTQYGDLGVLGWCNDFNELISAIETVGMDGALFTATRDEGLEACDQILRLELDIKKQLVLFFLSSQVARLRRFLG</sequence>
<dbReference type="STRING" id="1051891.A0A0C3M3F7"/>
<dbReference type="EMBL" id="KN822997">
    <property type="protein sequence ID" value="KIO28207.1"/>
    <property type="molecule type" value="Genomic_DNA"/>
</dbReference>
<dbReference type="AlphaFoldDB" id="A0A0C3M3F7"/>
<reference evidence="2 3" key="1">
    <citation type="submission" date="2014-04" db="EMBL/GenBank/DDBJ databases">
        <authorList>
            <consortium name="DOE Joint Genome Institute"/>
            <person name="Kuo A."/>
            <person name="Girlanda M."/>
            <person name="Perotto S."/>
            <person name="Kohler A."/>
            <person name="Nagy L.G."/>
            <person name="Floudas D."/>
            <person name="Copeland A."/>
            <person name="Barry K.W."/>
            <person name="Cichocki N."/>
            <person name="Veneault-Fourrey C."/>
            <person name="LaButti K."/>
            <person name="Lindquist E.A."/>
            <person name="Lipzen A."/>
            <person name="Lundell T."/>
            <person name="Morin E."/>
            <person name="Murat C."/>
            <person name="Sun H."/>
            <person name="Tunlid A."/>
            <person name="Henrissat B."/>
            <person name="Grigoriev I.V."/>
            <person name="Hibbett D.S."/>
            <person name="Martin F."/>
            <person name="Nordberg H.P."/>
            <person name="Cantor M.N."/>
            <person name="Hua S.X."/>
        </authorList>
    </citation>
    <scope>NUCLEOTIDE SEQUENCE [LARGE SCALE GENOMIC DNA]</scope>
    <source>
        <strain evidence="2 3">MUT 4182</strain>
    </source>
</reference>
<feature type="compositionally biased region" description="Polar residues" evidence="1">
    <location>
        <begin position="1"/>
        <end position="17"/>
    </location>
</feature>
<proteinExistence type="predicted"/>
<evidence type="ECO:0000313" key="2">
    <source>
        <dbReference type="EMBL" id="KIO28207.1"/>
    </source>
</evidence>
<evidence type="ECO:0000256" key="1">
    <source>
        <dbReference type="SAM" id="MobiDB-lite"/>
    </source>
</evidence>